<protein>
    <submittedName>
        <fullName evidence="1">Uncharacterized protein</fullName>
    </submittedName>
</protein>
<proteinExistence type="predicted"/>
<keyword evidence="2" id="KW-1185">Reference proteome</keyword>
<evidence type="ECO:0000313" key="2">
    <source>
        <dbReference type="Proteomes" id="UP000464416"/>
    </source>
</evidence>
<sequence>MEIEVMRERALQLGRREAILRLQDAIISEGRDVGPASCPVKHHFAPGSYGREMTLPAGLVVVGKIHKHAHINVISKGRVQVFTEQEGVLELAAPCTFVSSPGTKRVVHVLEETVWTTVHVTDKTDLAEIEREVIATDFMEVEQ</sequence>
<dbReference type="EMBL" id="MN844877">
    <property type="protein sequence ID" value="QHJ75339.1"/>
    <property type="molecule type" value="Genomic_DNA"/>
</dbReference>
<evidence type="ECO:0000313" key="1">
    <source>
        <dbReference type="EMBL" id="QHJ75339.1"/>
    </source>
</evidence>
<reference evidence="1 2" key="1">
    <citation type="submission" date="2019-12" db="EMBL/GenBank/DDBJ databases">
        <title>The first sequenced Sphaerotilus natans bacteriophage genome is one of a kind - characterization and potential to control this filamentous bacterium in WWTP.</title>
        <authorList>
            <person name="Ferreira R."/>
            <person name="Amado R."/>
            <person name="Padrao J."/>
            <person name="Ferreira V."/>
            <person name="Dias N.M."/>
            <person name="Melo L.D.R."/>
            <person name="Azeredo J."/>
            <person name="Santos S.B."/>
            <person name="Nicolau A."/>
        </authorList>
    </citation>
    <scope>NUCLEOTIDE SEQUENCE [LARGE SCALE GENOMIC DNA]</scope>
</reference>
<accession>A0A6B9SWT0</accession>
<organism evidence="1 2">
    <name type="scientific">Sphaerotilus phage vB_SnaP-R1</name>
    <dbReference type="NCBI Taxonomy" id="2696336"/>
    <lineage>
        <taxon>Viruses</taxon>
        <taxon>Duplodnaviria</taxon>
        <taxon>Heunggongvirae</taxon>
        <taxon>Uroviricota</taxon>
        <taxon>Caudoviricetes</taxon>
        <taxon>Autographivirales</taxon>
        <taxon>Autoscriptoviridae</taxon>
        <taxon>Natansvirus</taxon>
        <taxon>Natansvirus SnaPR1</taxon>
    </lineage>
</organism>
<dbReference type="Proteomes" id="UP000464416">
    <property type="component" value="Segment"/>
</dbReference>
<gene>
    <name evidence="1" type="ORF">SnaR1_gp38</name>
</gene>
<name>A0A6B9SWT0_9CAUD</name>